<name>A0ABT2T5L4_9FIRM</name>
<gene>
    <name evidence="2" type="ORF">OCV77_13860</name>
</gene>
<sequence length="137" mass="16123">MSAHQSYILLYLQIDASKITFKEVFEKWSAEHYSKISRSNVNGYNASFKLCGDIEKMVFADIRLNHLQGVIDNCGKNYPTLRKVKVLFNSMYGWDMKHNICAKDYSEFVDISQYRDKNPNKIDRFPFTDEEIKTMWG</sequence>
<organism evidence="2 3">
    <name type="scientific">Suilimivivens aceti</name>
    <dbReference type="NCBI Taxonomy" id="2981774"/>
    <lineage>
        <taxon>Bacteria</taxon>
        <taxon>Bacillati</taxon>
        <taxon>Bacillota</taxon>
        <taxon>Clostridia</taxon>
        <taxon>Lachnospirales</taxon>
        <taxon>Lachnospiraceae</taxon>
        <taxon>Suilimivivens</taxon>
    </lineage>
</organism>
<reference evidence="2 3" key="1">
    <citation type="journal article" date="2021" name="ISME Commun">
        <title>Automated analysis of genomic sequences facilitates high-throughput and comprehensive description of bacteria.</title>
        <authorList>
            <person name="Hitch T.C.A."/>
        </authorList>
    </citation>
    <scope>NUCLEOTIDE SEQUENCE [LARGE SCALE GENOMIC DNA]</scope>
    <source>
        <strain evidence="2 3">Sanger_18</strain>
    </source>
</reference>
<comment type="caution">
    <text evidence="2">The sequence shown here is derived from an EMBL/GenBank/DDBJ whole genome shotgun (WGS) entry which is preliminary data.</text>
</comment>
<evidence type="ECO:0000313" key="3">
    <source>
        <dbReference type="Proteomes" id="UP001652432"/>
    </source>
</evidence>
<dbReference type="RefSeq" id="WP_262575585.1">
    <property type="nucleotide sequence ID" value="NZ_JAOQKJ010000013.1"/>
</dbReference>
<evidence type="ECO:0000313" key="2">
    <source>
        <dbReference type="EMBL" id="MCU6745558.1"/>
    </source>
</evidence>
<dbReference type="Proteomes" id="UP001652432">
    <property type="component" value="Unassembled WGS sequence"/>
</dbReference>
<accession>A0ABT2T5L4</accession>
<dbReference type="InterPro" id="IPR010998">
    <property type="entry name" value="Integrase_recombinase_N"/>
</dbReference>
<dbReference type="SUPFAM" id="SSF56349">
    <property type="entry name" value="DNA breaking-rejoining enzymes"/>
    <property type="match status" value="1"/>
</dbReference>
<keyword evidence="1" id="KW-0238">DNA-binding</keyword>
<evidence type="ECO:0008006" key="4">
    <source>
        <dbReference type="Google" id="ProtNLM"/>
    </source>
</evidence>
<protein>
    <recommendedName>
        <fullName evidence="4">DNA-directed DNA polymerase</fullName>
    </recommendedName>
</protein>
<dbReference type="EMBL" id="JAOQKJ010000013">
    <property type="protein sequence ID" value="MCU6745558.1"/>
    <property type="molecule type" value="Genomic_DNA"/>
</dbReference>
<evidence type="ECO:0000256" key="1">
    <source>
        <dbReference type="ARBA" id="ARBA00023125"/>
    </source>
</evidence>
<proteinExistence type="predicted"/>
<dbReference type="Gene3D" id="1.10.150.130">
    <property type="match status" value="1"/>
</dbReference>
<dbReference type="InterPro" id="IPR011010">
    <property type="entry name" value="DNA_brk_join_enz"/>
</dbReference>
<keyword evidence="3" id="KW-1185">Reference proteome</keyword>